<reference evidence="2 3" key="1">
    <citation type="journal article" date="2019" name="PLoS ONE">
        <title>Comparative genome analysis indicates high evolutionary potential of pathogenicity genes in Colletotrichum tanaceti.</title>
        <authorList>
            <person name="Lelwala R.V."/>
            <person name="Korhonen P.K."/>
            <person name="Young N.D."/>
            <person name="Scott J.B."/>
            <person name="Ades P.A."/>
            <person name="Gasser R.B."/>
            <person name="Taylor P.W.J."/>
        </authorList>
    </citation>
    <scope>NUCLEOTIDE SEQUENCE [LARGE SCALE GENOMIC DNA]</scope>
    <source>
        <strain evidence="2">BRIP57314</strain>
    </source>
</reference>
<evidence type="ECO:0000313" key="2">
    <source>
        <dbReference type="EMBL" id="TKW51417.1"/>
    </source>
</evidence>
<protein>
    <submittedName>
        <fullName evidence="2">Uncharacterized protein</fullName>
    </submittedName>
</protein>
<organism evidence="2 3">
    <name type="scientific">Colletotrichum tanaceti</name>
    <dbReference type="NCBI Taxonomy" id="1306861"/>
    <lineage>
        <taxon>Eukaryota</taxon>
        <taxon>Fungi</taxon>
        <taxon>Dikarya</taxon>
        <taxon>Ascomycota</taxon>
        <taxon>Pezizomycotina</taxon>
        <taxon>Sordariomycetes</taxon>
        <taxon>Hypocreomycetidae</taxon>
        <taxon>Glomerellales</taxon>
        <taxon>Glomerellaceae</taxon>
        <taxon>Colletotrichum</taxon>
        <taxon>Colletotrichum destructivum species complex</taxon>
    </lineage>
</organism>
<proteinExistence type="predicted"/>
<comment type="caution">
    <text evidence="2">The sequence shown here is derived from an EMBL/GenBank/DDBJ whole genome shotgun (WGS) entry which is preliminary data.</text>
</comment>
<name>A0A4U6XCB7_9PEZI</name>
<dbReference type="Proteomes" id="UP000310108">
    <property type="component" value="Unassembled WGS sequence"/>
</dbReference>
<accession>A0A4U6XCB7</accession>
<dbReference type="AlphaFoldDB" id="A0A4U6XCB7"/>
<dbReference type="EMBL" id="PJEX01000306">
    <property type="protein sequence ID" value="TKW51417.1"/>
    <property type="molecule type" value="Genomic_DNA"/>
</dbReference>
<evidence type="ECO:0000313" key="3">
    <source>
        <dbReference type="Proteomes" id="UP000310108"/>
    </source>
</evidence>
<keyword evidence="3" id="KW-1185">Reference proteome</keyword>
<evidence type="ECO:0000256" key="1">
    <source>
        <dbReference type="SAM" id="MobiDB-lite"/>
    </source>
</evidence>
<feature type="region of interest" description="Disordered" evidence="1">
    <location>
        <begin position="50"/>
        <end position="70"/>
    </location>
</feature>
<gene>
    <name evidence="2" type="ORF">CTA1_4574</name>
</gene>
<sequence length="70" mass="7201">MKPARFALKWSSPSRNQGHLKAVVLAAAAAKTAPSASSASGDLVSVPLLSKVADPKELDSDTLDTPRGNT</sequence>